<evidence type="ECO:0000256" key="1">
    <source>
        <dbReference type="SAM" id="MobiDB-lite"/>
    </source>
</evidence>
<protein>
    <submittedName>
        <fullName evidence="2">Uncharacterized protein</fullName>
    </submittedName>
</protein>
<comment type="caution">
    <text evidence="2">The sequence shown here is derived from an EMBL/GenBank/DDBJ whole genome shotgun (WGS) entry which is preliminary data.</text>
</comment>
<feature type="non-terminal residue" evidence="2">
    <location>
        <position position="46"/>
    </location>
</feature>
<gene>
    <name evidence="2" type="ORF">GIL414_LOCUS70579</name>
</gene>
<sequence>IPIELSRPRVSKINNEDAIYNVDELYDQKSNDQSRNDQALNNKMET</sequence>
<name>A0A8S3HU54_9BILA</name>
<organism evidence="2 3">
    <name type="scientific">Rotaria magnacalcarata</name>
    <dbReference type="NCBI Taxonomy" id="392030"/>
    <lineage>
        <taxon>Eukaryota</taxon>
        <taxon>Metazoa</taxon>
        <taxon>Spiralia</taxon>
        <taxon>Gnathifera</taxon>
        <taxon>Rotifera</taxon>
        <taxon>Eurotatoria</taxon>
        <taxon>Bdelloidea</taxon>
        <taxon>Philodinida</taxon>
        <taxon>Philodinidae</taxon>
        <taxon>Rotaria</taxon>
    </lineage>
</organism>
<dbReference type="EMBL" id="CAJOBJ010332523">
    <property type="protein sequence ID" value="CAF5184682.1"/>
    <property type="molecule type" value="Genomic_DNA"/>
</dbReference>
<feature type="compositionally biased region" description="Polar residues" evidence="1">
    <location>
        <begin position="36"/>
        <end position="46"/>
    </location>
</feature>
<evidence type="ECO:0000313" key="2">
    <source>
        <dbReference type="EMBL" id="CAF5184682.1"/>
    </source>
</evidence>
<feature type="non-terminal residue" evidence="2">
    <location>
        <position position="1"/>
    </location>
</feature>
<accession>A0A8S3HU54</accession>
<reference evidence="2" key="1">
    <citation type="submission" date="2021-02" db="EMBL/GenBank/DDBJ databases">
        <authorList>
            <person name="Nowell W R."/>
        </authorList>
    </citation>
    <scope>NUCLEOTIDE SEQUENCE</scope>
</reference>
<feature type="compositionally biased region" description="Basic and acidic residues" evidence="1">
    <location>
        <begin position="26"/>
        <end position="35"/>
    </location>
</feature>
<proteinExistence type="predicted"/>
<feature type="region of interest" description="Disordered" evidence="1">
    <location>
        <begin position="24"/>
        <end position="46"/>
    </location>
</feature>
<evidence type="ECO:0000313" key="3">
    <source>
        <dbReference type="Proteomes" id="UP000681720"/>
    </source>
</evidence>
<dbReference type="AlphaFoldDB" id="A0A8S3HU54"/>
<dbReference type="Proteomes" id="UP000681720">
    <property type="component" value="Unassembled WGS sequence"/>
</dbReference>